<accession>A0A0G1PLR7</accession>
<evidence type="ECO:0000256" key="2">
    <source>
        <dbReference type="SAM" id="Phobius"/>
    </source>
</evidence>
<keyword evidence="2" id="KW-1133">Transmembrane helix</keyword>
<evidence type="ECO:0000313" key="3">
    <source>
        <dbReference type="EMBL" id="KKU33671.1"/>
    </source>
</evidence>
<feature type="transmembrane region" description="Helical" evidence="2">
    <location>
        <begin position="41"/>
        <end position="59"/>
    </location>
</feature>
<evidence type="ECO:0000313" key="4">
    <source>
        <dbReference type="Proteomes" id="UP000034794"/>
    </source>
</evidence>
<gene>
    <name evidence="3" type="ORF">UX47_C0002G0079</name>
</gene>
<name>A0A0G1PLR7_9BACT</name>
<organism evidence="3 4">
    <name type="scientific">Candidatus Collierbacteria bacterium GW2011_GWA2_46_26</name>
    <dbReference type="NCBI Taxonomy" id="1618381"/>
    <lineage>
        <taxon>Bacteria</taxon>
        <taxon>Candidatus Collieribacteriota</taxon>
    </lineage>
</organism>
<feature type="region of interest" description="Disordered" evidence="1">
    <location>
        <begin position="1"/>
        <end position="36"/>
    </location>
</feature>
<evidence type="ECO:0000256" key="1">
    <source>
        <dbReference type="SAM" id="MobiDB-lite"/>
    </source>
</evidence>
<reference evidence="3 4" key="1">
    <citation type="journal article" date="2015" name="Nature">
        <title>rRNA introns, odd ribosomes, and small enigmatic genomes across a large radiation of phyla.</title>
        <authorList>
            <person name="Brown C.T."/>
            <person name="Hug L.A."/>
            <person name="Thomas B.C."/>
            <person name="Sharon I."/>
            <person name="Castelle C.J."/>
            <person name="Singh A."/>
            <person name="Wilkins M.J."/>
            <person name="Williams K.H."/>
            <person name="Banfield J.F."/>
        </authorList>
    </citation>
    <scope>NUCLEOTIDE SEQUENCE [LARGE SCALE GENOMIC DNA]</scope>
</reference>
<keyword evidence="2" id="KW-0812">Transmembrane</keyword>
<proteinExistence type="predicted"/>
<dbReference type="Proteomes" id="UP000034794">
    <property type="component" value="Unassembled WGS sequence"/>
</dbReference>
<protein>
    <submittedName>
        <fullName evidence="3">Uncharacterized protein</fullName>
    </submittedName>
</protein>
<sequence length="94" mass="11417">MNDEERLLEVPSDEDDNTGDHPGKRAKRKKTKEERSADRKIVFWTLLFVLGMTFFFWMWPRMKDFRFGLPEFKSGVPKIEMPKPEWKNYVEYKL</sequence>
<keyword evidence="2" id="KW-0472">Membrane</keyword>
<dbReference type="EMBL" id="LCMI01000002">
    <property type="protein sequence ID" value="KKU33671.1"/>
    <property type="molecule type" value="Genomic_DNA"/>
</dbReference>
<comment type="caution">
    <text evidence="3">The sequence shown here is derived from an EMBL/GenBank/DDBJ whole genome shotgun (WGS) entry which is preliminary data.</text>
</comment>
<dbReference type="AlphaFoldDB" id="A0A0G1PLR7"/>